<protein>
    <submittedName>
        <fullName evidence="2">ABC transporter substrate-binding protein</fullName>
    </submittedName>
</protein>
<organism evidence="2 3">
    <name type="scientific">Staphylococcus auricularis</name>
    <dbReference type="NCBI Taxonomy" id="29379"/>
    <lineage>
        <taxon>Bacteria</taxon>
        <taxon>Bacillati</taxon>
        <taxon>Bacillota</taxon>
        <taxon>Bacilli</taxon>
        <taxon>Bacillales</taxon>
        <taxon>Staphylococcaceae</taxon>
        <taxon>Staphylococcus</taxon>
    </lineage>
</organism>
<reference evidence="2 3" key="1">
    <citation type="journal article" date="2016" name="Front. Microbiol.">
        <title>Comprehensive Phylogenetic Analysis of Bovine Non-aureus Staphylococci Species Based on Whole-Genome Sequencing.</title>
        <authorList>
            <person name="Naushad S."/>
            <person name="Barkema H.W."/>
            <person name="Luby C."/>
            <person name="Condas L.A."/>
            <person name="Nobrega D.B."/>
            <person name="Carson D.A."/>
            <person name="De Buck J."/>
        </authorList>
    </citation>
    <scope>NUCLEOTIDE SEQUENCE [LARGE SCALE GENOMIC DNA]</scope>
    <source>
        <strain evidence="2 3">SNUC 993</strain>
    </source>
</reference>
<dbReference type="Pfam" id="PF13343">
    <property type="entry name" value="SBP_bac_6"/>
    <property type="match status" value="1"/>
</dbReference>
<evidence type="ECO:0000313" key="3">
    <source>
        <dbReference type="Proteomes" id="UP000242694"/>
    </source>
</evidence>
<dbReference type="RefSeq" id="WP_107398359.1">
    <property type="nucleotide sequence ID" value="NZ_JAHCOE010000008.1"/>
</dbReference>
<keyword evidence="3" id="KW-1185">Reference proteome</keyword>
<dbReference type="SUPFAM" id="SSF53850">
    <property type="entry name" value="Periplasmic binding protein-like II"/>
    <property type="match status" value="1"/>
</dbReference>
<dbReference type="Proteomes" id="UP000242694">
    <property type="component" value="Unassembled WGS sequence"/>
</dbReference>
<sequence>MALKIKIGAGIVLCLILLFFSYFGLGASTDKVVISTNADEEAVEAMENALDSHGFKGEYVMQPQATAELGGKMMAEGKNIEADIITQATYYLESAQQENEMFASIPSKNTQKTIDEYPDYITPILGNMGSLFVNTKALDKQDLPEPKTVKDLTKPEYKNQVAFPNIMDSSTGWLVIQSILGEYGNEEGRQIIEGLIENAGPHVESSGSGPLEKVEAGEVAVGIGLRAQAVESEQKGNPIHYIDPREGNYSLVEAAAVVDKDNDEKQQKAQQMVETIQQYARKDLLDLYPVPLYKGEKVDQSQQPDYPKKWDKRLTVDLLEKHQDIFNDAKKKVENK</sequence>
<dbReference type="PANTHER" id="PTHR30006">
    <property type="entry name" value="THIAMINE-BINDING PERIPLASMIC PROTEIN-RELATED"/>
    <property type="match status" value="1"/>
</dbReference>
<evidence type="ECO:0000256" key="1">
    <source>
        <dbReference type="ARBA" id="ARBA00022729"/>
    </source>
</evidence>
<proteinExistence type="predicted"/>
<accession>A0ABX5IDJ5</accession>
<dbReference type="EMBL" id="PZDI01000073">
    <property type="protein sequence ID" value="PTH12961.1"/>
    <property type="molecule type" value="Genomic_DNA"/>
</dbReference>
<keyword evidence="1" id="KW-0732">Signal</keyword>
<gene>
    <name evidence="2" type="ORF">BU607_10240</name>
</gene>
<name>A0ABX5IDJ5_9STAP</name>
<dbReference type="PANTHER" id="PTHR30006:SF2">
    <property type="entry name" value="ABC TRANSPORTER SUBSTRATE-BINDING PROTEIN"/>
    <property type="match status" value="1"/>
</dbReference>
<dbReference type="Gene3D" id="3.40.190.10">
    <property type="entry name" value="Periplasmic binding protein-like II"/>
    <property type="match status" value="2"/>
</dbReference>
<evidence type="ECO:0000313" key="2">
    <source>
        <dbReference type="EMBL" id="PTH12961.1"/>
    </source>
</evidence>
<comment type="caution">
    <text evidence="2">The sequence shown here is derived from an EMBL/GenBank/DDBJ whole genome shotgun (WGS) entry which is preliminary data.</text>
</comment>